<name>A0A381TI94_9ZZZZ</name>
<dbReference type="InterPro" id="IPR020945">
    <property type="entry name" value="DMSO/NO3_reduct_chaperone"/>
</dbReference>
<dbReference type="PANTHER" id="PTHR34227">
    <property type="entry name" value="CHAPERONE PROTEIN YCDY"/>
    <property type="match status" value="1"/>
</dbReference>
<sequence>MASTQHRTPSEWAQLQTGQGLAYRFLGRCFYEAPDAEWIATLAEERLFEAWPFPSKDEDTTEGLSLLRDFCESWDTTKLGELQWDFTRLFVGPGKMLVPPWESVHRSKTGLTFQESTLRVREIYQGFGVEAPAIHREPDDHIGIELAFVGRLSELAAAAATEGDTATLDRHLEAQKAFLRDHLLVWAPRCLELVGEHAETAYYHGVARLTLGTLSESATLCEARADPAAEDQPGLARSSDVRQDGEEHVP</sequence>
<dbReference type="InterPro" id="IPR036411">
    <property type="entry name" value="TorD-like_sf"/>
</dbReference>
<accession>A0A381TI94</accession>
<organism evidence="3">
    <name type="scientific">marine metagenome</name>
    <dbReference type="NCBI Taxonomy" id="408172"/>
    <lineage>
        <taxon>unclassified sequences</taxon>
        <taxon>metagenomes</taxon>
        <taxon>ecological metagenomes</taxon>
    </lineage>
</organism>
<dbReference type="PANTHER" id="PTHR34227:SF13">
    <property type="entry name" value="TAT PROOFREADING CHAPERONE DMSD-RELATED"/>
    <property type="match status" value="1"/>
</dbReference>
<proteinExistence type="predicted"/>
<keyword evidence="1" id="KW-0143">Chaperone</keyword>
<evidence type="ECO:0000256" key="1">
    <source>
        <dbReference type="ARBA" id="ARBA00023186"/>
    </source>
</evidence>
<evidence type="ECO:0000313" key="3">
    <source>
        <dbReference type="EMBL" id="SVA15836.1"/>
    </source>
</evidence>
<reference evidence="3" key="1">
    <citation type="submission" date="2018-05" db="EMBL/GenBank/DDBJ databases">
        <authorList>
            <person name="Lanie J.A."/>
            <person name="Ng W.-L."/>
            <person name="Kazmierczak K.M."/>
            <person name="Andrzejewski T.M."/>
            <person name="Davidsen T.M."/>
            <person name="Wayne K.J."/>
            <person name="Tettelin H."/>
            <person name="Glass J.I."/>
            <person name="Rusch D."/>
            <person name="Podicherti R."/>
            <person name="Tsui H.-C.T."/>
            <person name="Winkler M.E."/>
        </authorList>
    </citation>
    <scope>NUCLEOTIDE SEQUENCE</scope>
</reference>
<dbReference type="InterPro" id="IPR050289">
    <property type="entry name" value="TorD/DmsD_chaperones"/>
</dbReference>
<feature type="compositionally biased region" description="Basic and acidic residues" evidence="2">
    <location>
        <begin position="239"/>
        <end position="250"/>
    </location>
</feature>
<feature type="region of interest" description="Disordered" evidence="2">
    <location>
        <begin position="224"/>
        <end position="250"/>
    </location>
</feature>
<protein>
    <submittedName>
        <fullName evidence="3">Uncharacterized protein</fullName>
    </submittedName>
</protein>
<gene>
    <name evidence="3" type="ORF">METZ01_LOCUS68690</name>
</gene>
<dbReference type="EMBL" id="UINC01004643">
    <property type="protein sequence ID" value="SVA15836.1"/>
    <property type="molecule type" value="Genomic_DNA"/>
</dbReference>
<dbReference type="Pfam" id="PF02613">
    <property type="entry name" value="Nitrate_red_del"/>
    <property type="match status" value="1"/>
</dbReference>
<dbReference type="SUPFAM" id="SSF89155">
    <property type="entry name" value="TorD-like"/>
    <property type="match status" value="1"/>
</dbReference>
<dbReference type="Gene3D" id="1.10.3480.10">
    <property type="entry name" value="TorD-like"/>
    <property type="match status" value="1"/>
</dbReference>
<evidence type="ECO:0000256" key="2">
    <source>
        <dbReference type="SAM" id="MobiDB-lite"/>
    </source>
</evidence>
<dbReference type="AlphaFoldDB" id="A0A381TI94"/>